<dbReference type="EMBL" id="FWYF01000002">
    <property type="protein sequence ID" value="SMD35031.1"/>
    <property type="molecule type" value="Genomic_DNA"/>
</dbReference>
<sequence>MSNTELRDEIHKYVDQADDRVLQMIYGLFQADLTEDHFEFSDEHKKILDERLKNHESGSSWEETKSRIVDQL</sequence>
<organism evidence="2 3">
    <name type="scientific">Reichenbachiella faecimaris</name>
    <dbReference type="NCBI Taxonomy" id="692418"/>
    <lineage>
        <taxon>Bacteria</taxon>
        <taxon>Pseudomonadati</taxon>
        <taxon>Bacteroidota</taxon>
        <taxon>Cytophagia</taxon>
        <taxon>Cytophagales</taxon>
        <taxon>Reichenbachiellaceae</taxon>
        <taxon>Reichenbachiella</taxon>
    </lineage>
</organism>
<protein>
    <recommendedName>
        <fullName evidence="4">Addiction module component</fullName>
    </recommendedName>
</protein>
<dbReference type="Proteomes" id="UP000192472">
    <property type="component" value="Unassembled WGS sequence"/>
</dbReference>
<dbReference type="OrthoDB" id="839323at2"/>
<keyword evidence="3" id="KW-1185">Reference proteome</keyword>
<dbReference type="RefSeq" id="WP_084372957.1">
    <property type="nucleotide sequence ID" value="NZ_FWYF01000002.1"/>
</dbReference>
<feature type="region of interest" description="Disordered" evidence="1">
    <location>
        <begin position="53"/>
        <end position="72"/>
    </location>
</feature>
<dbReference type="AlphaFoldDB" id="A0A1W2GEL3"/>
<name>A0A1W2GEL3_REIFA</name>
<evidence type="ECO:0000256" key="1">
    <source>
        <dbReference type="SAM" id="MobiDB-lite"/>
    </source>
</evidence>
<evidence type="ECO:0008006" key="4">
    <source>
        <dbReference type="Google" id="ProtNLM"/>
    </source>
</evidence>
<evidence type="ECO:0000313" key="3">
    <source>
        <dbReference type="Proteomes" id="UP000192472"/>
    </source>
</evidence>
<accession>A0A1W2GEL3</accession>
<proteinExistence type="predicted"/>
<evidence type="ECO:0000313" key="2">
    <source>
        <dbReference type="EMBL" id="SMD35031.1"/>
    </source>
</evidence>
<gene>
    <name evidence="2" type="ORF">SAMN04488029_2301</name>
</gene>
<reference evidence="2 3" key="1">
    <citation type="submission" date="2017-04" db="EMBL/GenBank/DDBJ databases">
        <authorList>
            <person name="Afonso C.L."/>
            <person name="Miller P.J."/>
            <person name="Scott M.A."/>
            <person name="Spackman E."/>
            <person name="Goraichik I."/>
            <person name="Dimitrov K.M."/>
            <person name="Suarez D.L."/>
            <person name="Swayne D.E."/>
        </authorList>
    </citation>
    <scope>NUCLEOTIDE SEQUENCE [LARGE SCALE GENOMIC DNA]</scope>
    <source>
        <strain evidence="2 3">DSM 26133</strain>
    </source>
</reference>